<evidence type="ECO:0000256" key="1">
    <source>
        <dbReference type="SAM" id="Phobius"/>
    </source>
</evidence>
<keyword evidence="1" id="KW-0812">Transmembrane</keyword>
<name>A0ABV4AKN0_9GAMM</name>
<gene>
    <name evidence="2" type="ORF">AB7878_00800</name>
</gene>
<reference evidence="2 3" key="1">
    <citation type="submission" date="2024-07" db="EMBL/GenBank/DDBJ databases">
        <title>Molecular mechanisms and environmental adaptations of flagellar loss and biofilm growth of Rhodanobacter under environmental stress.</title>
        <authorList>
            <person name="Chen M."/>
        </authorList>
    </citation>
    <scope>NUCLEOTIDE SEQUENCE [LARGE SCALE GENOMIC DNA]</scope>
    <source>
        <strain evidence="2 3">RS22</strain>
    </source>
</reference>
<dbReference type="Proteomes" id="UP001562159">
    <property type="component" value="Unassembled WGS sequence"/>
</dbReference>
<feature type="transmembrane region" description="Helical" evidence="1">
    <location>
        <begin position="42"/>
        <end position="62"/>
    </location>
</feature>
<keyword evidence="1" id="KW-0472">Membrane</keyword>
<keyword evidence="3" id="KW-1185">Reference proteome</keyword>
<proteinExistence type="predicted"/>
<sequence>MTGIIDATVDGFAETCMGCLPIPILFVLGVLVGDWLGGDRGALWGAGIGLLFGAVLFGIFIVKLRRRR</sequence>
<evidence type="ECO:0000313" key="3">
    <source>
        <dbReference type="Proteomes" id="UP001562159"/>
    </source>
</evidence>
<protein>
    <recommendedName>
        <fullName evidence="4">AtpZ/AtpI family protein</fullName>
    </recommendedName>
</protein>
<dbReference type="EMBL" id="JBGBPY010000001">
    <property type="protein sequence ID" value="MEY2180944.1"/>
    <property type="molecule type" value="Genomic_DNA"/>
</dbReference>
<accession>A0ABV4AKN0</accession>
<evidence type="ECO:0000313" key="2">
    <source>
        <dbReference type="EMBL" id="MEY2180944.1"/>
    </source>
</evidence>
<feature type="transmembrane region" description="Helical" evidence="1">
    <location>
        <begin position="12"/>
        <end position="36"/>
    </location>
</feature>
<evidence type="ECO:0008006" key="4">
    <source>
        <dbReference type="Google" id="ProtNLM"/>
    </source>
</evidence>
<organism evidence="2 3">
    <name type="scientific">Rhodanobacter humi</name>
    <dbReference type="NCBI Taxonomy" id="1888173"/>
    <lineage>
        <taxon>Bacteria</taxon>
        <taxon>Pseudomonadati</taxon>
        <taxon>Pseudomonadota</taxon>
        <taxon>Gammaproteobacteria</taxon>
        <taxon>Lysobacterales</taxon>
        <taxon>Rhodanobacteraceae</taxon>
        <taxon>Rhodanobacter</taxon>
    </lineage>
</organism>
<comment type="caution">
    <text evidence="2">The sequence shown here is derived from an EMBL/GenBank/DDBJ whole genome shotgun (WGS) entry which is preliminary data.</text>
</comment>
<keyword evidence="1" id="KW-1133">Transmembrane helix</keyword>